<protein>
    <recommendedName>
        <fullName evidence="4">Metallopeptidase domain-containing protein</fullName>
    </recommendedName>
</protein>
<evidence type="ECO:0000313" key="2">
    <source>
        <dbReference type="EMBL" id="MCQ8896979.1"/>
    </source>
</evidence>
<sequence>MVFKRVVCGLFALLAMPTHAASSRDLDSTLSKLQAVVPGLHLKIAVAKTYSRAFVNEESSPPELTVDPDFLSQLQADAVLFMVAHEYAHVHMHHQKKLGEKAMALVGLPDPDRAFDALETQPVLMEQLNTVNRQFELDADEQARKWLAQLGVQACTEDVLRSIDGGEFAMMPITNSHPGFYQRRKVICAGNAP</sequence>
<feature type="signal peptide" evidence="1">
    <location>
        <begin position="1"/>
        <end position="20"/>
    </location>
</feature>
<keyword evidence="1" id="KW-0732">Signal</keyword>
<dbReference type="RefSeq" id="WP_256764767.1">
    <property type="nucleotide sequence ID" value="NZ_JANIGO010000003.1"/>
</dbReference>
<comment type="caution">
    <text evidence="2">The sequence shown here is derived from an EMBL/GenBank/DDBJ whole genome shotgun (WGS) entry which is preliminary data.</text>
</comment>
<keyword evidence="3" id="KW-1185">Reference proteome</keyword>
<accession>A0ABT1WKB7</accession>
<proteinExistence type="predicted"/>
<gene>
    <name evidence="2" type="ORF">NQT62_11100</name>
</gene>
<evidence type="ECO:0000313" key="3">
    <source>
        <dbReference type="Proteomes" id="UP001204142"/>
    </source>
</evidence>
<organism evidence="2 3">
    <name type="scientific">Limnobacter humi</name>
    <dbReference type="NCBI Taxonomy" id="1778671"/>
    <lineage>
        <taxon>Bacteria</taxon>
        <taxon>Pseudomonadati</taxon>
        <taxon>Pseudomonadota</taxon>
        <taxon>Betaproteobacteria</taxon>
        <taxon>Burkholderiales</taxon>
        <taxon>Burkholderiaceae</taxon>
        <taxon>Limnobacter</taxon>
    </lineage>
</organism>
<evidence type="ECO:0008006" key="4">
    <source>
        <dbReference type="Google" id="ProtNLM"/>
    </source>
</evidence>
<reference evidence="2 3" key="1">
    <citation type="submission" date="2022-07" db="EMBL/GenBank/DDBJ databases">
        <authorList>
            <person name="Xamxidin M."/>
            <person name="Wu M."/>
        </authorList>
    </citation>
    <scope>NUCLEOTIDE SEQUENCE [LARGE SCALE GENOMIC DNA]</scope>
    <source>
        <strain evidence="2 3">NBRC 111650</strain>
    </source>
</reference>
<name>A0ABT1WKB7_9BURK</name>
<dbReference type="Proteomes" id="UP001204142">
    <property type="component" value="Unassembled WGS sequence"/>
</dbReference>
<evidence type="ECO:0000256" key="1">
    <source>
        <dbReference type="SAM" id="SignalP"/>
    </source>
</evidence>
<dbReference type="EMBL" id="JANIGO010000003">
    <property type="protein sequence ID" value="MCQ8896979.1"/>
    <property type="molecule type" value="Genomic_DNA"/>
</dbReference>
<feature type="chain" id="PRO_5046585651" description="Metallopeptidase domain-containing protein" evidence="1">
    <location>
        <begin position="21"/>
        <end position="193"/>
    </location>
</feature>